<evidence type="ECO:0000313" key="3">
    <source>
        <dbReference type="Proteomes" id="UP001152308"/>
    </source>
</evidence>
<feature type="region of interest" description="Disordered" evidence="1">
    <location>
        <begin position="67"/>
        <end position="87"/>
    </location>
</feature>
<protein>
    <submittedName>
        <fullName evidence="2">DUF3558 domain-containing protein</fullName>
    </submittedName>
</protein>
<keyword evidence="3" id="KW-1185">Reference proteome</keyword>
<organism evidence="2 3">
    <name type="scientific">Gordonia hongkongensis</name>
    <dbReference type="NCBI Taxonomy" id="1701090"/>
    <lineage>
        <taxon>Bacteria</taxon>
        <taxon>Bacillati</taxon>
        <taxon>Actinomycetota</taxon>
        <taxon>Actinomycetes</taxon>
        <taxon>Mycobacteriales</taxon>
        <taxon>Gordoniaceae</taxon>
        <taxon>Gordonia</taxon>
    </lineage>
</organism>
<reference evidence="2" key="1">
    <citation type="journal article" date="2022" name="Data Brief">
        <title>Draft genome sequence data of Gordonia hongkongensis strain EUFUS-Z928 isolated from the octocoral Eunicea fusca.</title>
        <authorList>
            <person name="Sanchez-Suarez J."/>
            <person name="Diaz L."/>
            <person name="Melo-Bolivar J."/>
            <person name="Villamil L."/>
        </authorList>
    </citation>
    <scope>NUCLEOTIDE SEQUENCE</scope>
    <source>
        <strain evidence="2">EUFUS-Z928</strain>
    </source>
</reference>
<dbReference type="RefSeq" id="WP_265968958.1">
    <property type="nucleotide sequence ID" value="NZ_JAKJLQ010000027.1"/>
</dbReference>
<sequence length="252" mass="27169">MRISGLREASRVSAYKLHSRSRPRTKRAPCQLRPSESSRLVISAFLAAASLAISSCAVSGTPQAGSSGVYESSAQPSGEVAGIRQTDDQGRKLPFVNRFPNRWSINNDATNYEPCTYVAQSTVIRFGLDPGSVEDAASSDFQTARGCRWYYVDDALSSLSQSVGNLVRPDQGLRGHKDRIGNTFDLLPDLEVGGRQVLQGSRLPGSCSVFVRSGDAVVGTTVNRFDIVRPPTAEVCNTAVEFLRATIADIPL</sequence>
<name>A0ABT6C0C0_9ACTN</name>
<dbReference type="Proteomes" id="UP001152308">
    <property type="component" value="Unassembled WGS sequence"/>
</dbReference>
<comment type="caution">
    <text evidence="2">The sequence shown here is derived from an EMBL/GenBank/DDBJ whole genome shotgun (WGS) entry which is preliminary data.</text>
</comment>
<reference evidence="2" key="2">
    <citation type="submission" date="2022-01" db="EMBL/GenBank/DDBJ databases">
        <authorList>
            <person name="Sanchez-Suarez J."/>
            <person name="Villamil L."/>
            <person name="Diaz L.E."/>
        </authorList>
    </citation>
    <scope>NUCLEOTIDE SEQUENCE</scope>
    <source>
        <strain evidence="2">EUFUS-Z928</strain>
    </source>
</reference>
<feature type="compositionally biased region" description="Basic residues" evidence="1">
    <location>
        <begin position="17"/>
        <end position="27"/>
    </location>
</feature>
<evidence type="ECO:0000313" key="2">
    <source>
        <dbReference type="EMBL" id="MDF6103656.1"/>
    </source>
</evidence>
<accession>A0ABT6C0C0</accession>
<dbReference type="InterPro" id="IPR024520">
    <property type="entry name" value="DUF3558"/>
</dbReference>
<feature type="region of interest" description="Disordered" evidence="1">
    <location>
        <begin position="1"/>
        <end position="33"/>
    </location>
</feature>
<dbReference type="EMBL" id="JAKJLQ010000027">
    <property type="protein sequence ID" value="MDF6103656.1"/>
    <property type="molecule type" value="Genomic_DNA"/>
</dbReference>
<feature type="compositionally biased region" description="Polar residues" evidence="1">
    <location>
        <begin position="67"/>
        <end position="76"/>
    </location>
</feature>
<gene>
    <name evidence="2" type="ORF">L2299_21685</name>
</gene>
<evidence type="ECO:0000256" key="1">
    <source>
        <dbReference type="SAM" id="MobiDB-lite"/>
    </source>
</evidence>
<proteinExistence type="predicted"/>
<dbReference type="Pfam" id="PF12079">
    <property type="entry name" value="DUF3558"/>
    <property type="match status" value="1"/>
</dbReference>